<dbReference type="Proteomes" id="UP000709466">
    <property type="component" value="Unassembled WGS sequence"/>
</dbReference>
<dbReference type="PIRSF" id="PIRSF004638">
    <property type="entry name" value="UCP004638"/>
    <property type="match status" value="1"/>
</dbReference>
<feature type="binding site" description="axial binding residue" evidence="14">
    <location>
        <position position="103"/>
    </location>
    <ligand>
        <name>heme</name>
        <dbReference type="ChEBI" id="CHEBI:30413"/>
    </ligand>
    <ligandPart>
        <name>Fe</name>
        <dbReference type="ChEBI" id="CHEBI:18248"/>
    </ligandPart>
</feature>
<keyword evidence="12 14" id="KW-0472">Membrane</keyword>
<evidence type="ECO:0000256" key="9">
    <source>
        <dbReference type="ARBA" id="ARBA00022989"/>
    </source>
</evidence>
<keyword evidence="7 14" id="KW-0812">Transmembrane</keyword>
<comment type="similarity">
    <text evidence="3 14 15">Belongs to the HemJ family.</text>
</comment>
<keyword evidence="11 14" id="KW-0408">Iron</keyword>
<reference evidence="16 17" key="1">
    <citation type="submission" date="2020-03" db="EMBL/GenBank/DDBJ databases">
        <title>Bacterial isolates of synthetic phycosphere.</title>
        <authorList>
            <person name="Fu H."/>
            <person name="Moran M.A."/>
        </authorList>
    </citation>
    <scope>NUCLEOTIDE SEQUENCE [LARGE SCALE GENOMIC DNA]</scope>
    <source>
        <strain evidence="16 17">HF1</strain>
    </source>
</reference>
<evidence type="ECO:0000256" key="8">
    <source>
        <dbReference type="ARBA" id="ARBA00022723"/>
    </source>
</evidence>
<feature type="transmembrane region" description="Helical" evidence="14">
    <location>
        <begin position="138"/>
        <end position="156"/>
    </location>
</feature>
<dbReference type="PANTHER" id="PTHR40255">
    <property type="entry name" value="UPF0093 MEMBRANE PROTEIN SLR1790"/>
    <property type="match status" value="1"/>
</dbReference>
<keyword evidence="8 14" id="KW-0479">Metal-binding</keyword>
<dbReference type="Pfam" id="PF03653">
    <property type="entry name" value="UPF0093"/>
    <property type="match status" value="1"/>
</dbReference>
<feature type="binding site" description="axial binding residue" evidence="14">
    <location>
        <position position="20"/>
    </location>
    <ligand>
        <name>heme</name>
        <dbReference type="ChEBI" id="CHEBI:30413"/>
    </ligand>
    <ligandPart>
        <name>Fe</name>
        <dbReference type="ChEBI" id="CHEBI:18248"/>
    </ligandPart>
</feature>
<dbReference type="HAMAP" id="MF_02239">
    <property type="entry name" value="HemJ"/>
    <property type="match status" value="1"/>
</dbReference>
<dbReference type="InterPro" id="IPR005265">
    <property type="entry name" value="HemJ-like"/>
</dbReference>
<dbReference type="RefSeq" id="WP_167636335.1">
    <property type="nucleotide sequence ID" value="NZ_JAATOP010000002.1"/>
</dbReference>
<keyword evidence="10 14" id="KW-0560">Oxidoreductase</keyword>
<evidence type="ECO:0000256" key="1">
    <source>
        <dbReference type="ARBA" id="ARBA00004651"/>
    </source>
</evidence>
<comment type="subunit">
    <text evidence="14">Homodimer.</text>
</comment>
<keyword evidence="9 14" id="KW-1133">Transmembrane helix</keyword>
<evidence type="ECO:0000256" key="7">
    <source>
        <dbReference type="ARBA" id="ARBA00022692"/>
    </source>
</evidence>
<protein>
    <recommendedName>
        <fullName evidence="4 14">Protoporphyrinogen IX oxidase</fullName>
        <shortName evidence="14">PPO</shortName>
        <ecNumber evidence="14 15">1.3.99.-</ecNumber>
    </recommendedName>
</protein>
<comment type="caution">
    <text evidence="16">The sequence shown here is derived from an EMBL/GenBank/DDBJ whole genome shotgun (WGS) entry which is preliminary data.</text>
</comment>
<comment type="subcellular location">
    <subcellularLocation>
        <location evidence="1 14">Cell membrane</location>
        <topology evidence="1 14">Multi-pass membrane protein</topology>
    </subcellularLocation>
</comment>
<dbReference type="EMBL" id="JAATOP010000002">
    <property type="protein sequence ID" value="NIY71442.1"/>
    <property type="molecule type" value="Genomic_DNA"/>
</dbReference>
<evidence type="ECO:0000256" key="13">
    <source>
        <dbReference type="ARBA" id="ARBA00048390"/>
    </source>
</evidence>
<evidence type="ECO:0000313" key="17">
    <source>
        <dbReference type="Proteomes" id="UP000709466"/>
    </source>
</evidence>
<evidence type="ECO:0000256" key="11">
    <source>
        <dbReference type="ARBA" id="ARBA00023004"/>
    </source>
</evidence>
<keyword evidence="17" id="KW-1185">Reference proteome</keyword>
<evidence type="ECO:0000256" key="10">
    <source>
        <dbReference type="ARBA" id="ARBA00023002"/>
    </source>
</evidence>
<evidence type="ECO:0000256" key="12">
    <source>
        <dbReference type="ARBA" id="ARBA00023136"/>
    </source>
</evidence>
<comment type="function">
    <text evidence="14 15">Catalyzes the oxidation of protoporphyrinogen IX to protoporphyrin IX.</text>
</comment>
<feature type="transmembrane region" description="Helical" evidence="14">
    <location>
        <begin position="66"/>
        <end position="86"/>
    </location>
</feature>
<evidence type="ECO:0000313" key="16">
    <source>
        <dbReference type="EMBL" id="NIY71442.1"/>
    </source>
</evidence>
<dbReference type="PANTHER" id="PTHR40255:SF1">
    <property type="entry name" value="PROTOPORPHYRINOGEN IX OXIDASE"/>
    <property type="match status" value="1"/>
</dbReference>
<keyword evidence="6 14" id="KW-0349">Heme</keyword>
<organism evidence="16 17">
    <name type="scientific">Marivivens donghaensis</name>
    <dbReference type="NCBI Taxonomy" id="1699413"/>
    <lineage>
        <taxon>Bacteria</taxon>
        <taxon>Pseudomonadati</taxon>
        <taxon>Pseudomonadota</taxon>
        <taxon>Alphaproteobacteria</taxon>
        <taxon>Rhodobacterales</taxon>
        <taxon>Paracoccaceae</taxon>
        <taxon>Marivivens group</taxon>
        <taxon>Marivivens</taxon>
    </lineage>
</organism>
<accession>A0ABX0VXQ9</accession>
<name>A0ABX0VXQ9_9RHOB</name>
<proteinExistence type="inferred from homology"/>
<feature type="transmembrane region" description="Helical" evidence="14">
    <location>
        <begin position="98"/>
        <end position="117"/>
    </location>
</feature>
<dbReference type="EC" id="1.3.99.-" evidence="14 15"/>
<comment type="catalytic activity">
    <reaction evidence="13 14 15">
        <text>protoporphyrinogen IX + 3 A = protoporphyrin IX + 3 AH2</text>
        <dbReference type="Rhea" id="RHEA:62000"/>
        <dbReference type="ChEBI" id="CHEBI:13193"/>
        <dbReference type="ChEBI" id="CHEBI:17499"/>
        <dbReference type="ChEBI" id="CHEBI:57306"/>
        <dbReference type="ChEBI" id="CHEBI:57307"/>
    </reaction>
</comment>
<evidence type="ECO:0000256" key="6">
    <source>
        <dbReference type="ARBA" id="ARBA00022617"/>
    </source>
</evidence>
<evidence type="ECO:0000256" key="4">
    <source>
        <dbReference type="ARBA" id="ARBA00017504"/>
    </source>
</evidence>
<feature type="transmembrane region" description="Helical" evidence="14">
    <location>
        <begin position="20"/>
        <end position="39"/>
    </location>
</feature>
<evidence type="ECO:0000256" key="3">
    <source>
        <dbReference type="ARBA" id="ARBA00006501"/>
    </source>
</evidence>
<evidence type="ECO:0000256" key="14">
    <source>
        <dbReference type="HAMAP-Rule" id="MF_02239"/>
    </source>
</evidence>
<evidence type="ECO:0000256" key="2">
    <source>
        <dbReference type="ARBA" id="ARBA00005073"/>
    </source>
</evidence>
<comment type="pathway">
    <text evidence="2 14 15">Porphyrin-containing compound metabolism; protoporphyrin-IX biosynthesis; protoporphyrin-IX from protoporphyrinogen-IX: step 1/1.</text>
</comment>
<evidence type="ECO:0000256" key="5">
    <source>
        <dbReference type="ARBA" id="ARBA00022475"/>
    </source>
</evidence>
<keyword evidence="5 14" id="KW-1003">Cell membrane</keyword>
<evidence type="ECO:0000256" key="15">
    <source>
        <dbReference type="PIRNR" id="PIRNR004638"/>
    </source>
</evidence>
<sequence length="158" mass="18539">MLDTFYDFLGWAYPWTKSIHIMAVISWMAGIFYLPRLFVYHVEGPRREGVPEGSDMDILFQKQERLLLKAIMNPAMIATWIFGLLMVLTPGVVDWSFIWPWTKAIAVIGMTWFHMWLGKRRKDFMKGENTLTGRNYRMMNEVPTLLMIVIVISVVVKF</sequence>
<gene>
    <name evidence="16" type="ORF">HCZ30_03220</name>
</gene>
<comment type="cofactor">
    <cofactor evidence="14 15">
        <name>heme b</name>
        <dbReference type="ChEBI" id="CHEBI:60344"/>
    </cofactor>
    <text evidence="14 15">Binds 1 heme b (iron(II)-protoporphyrin IX) group per subunit.</text>
</comment>